<keyword evidence="4" id="KW-0805">Transcription regulation</keyword>
<accession>A0AAU8LUA5</accession>
<dbReference type="GO" id="GO:0000976">
    <property type="term" value="F:transcription cis-regulatory region binding"/>
    <property type="evidence" value="ECO:0007669"/>
    <property type="project" value="TreeGrafter"/>
</dbReference>
<dbReference type="Gene3D" id="1.10.10.10">
    <property type="entry name" value="Winged helix-like DNA-binding domain superfamily/Winged helix DNA-binding domain"/>
    <property type="match status" value="1"/>
</dbReference>
<dbReference type="InterPro" id="IPR002481">
    <property type="entry name" value="FUR"/>
</dbReference>
<keyword evidence="5" id="KW-0238">DNA-binding</keyword>
<evidence type="ECO:0000313" key="9">
    <source>
        <dbReference type="EMBL" id="XCN72766.1"/>
    </source>
</evidence>
<dbReference type="Pfam" id="PF01475">
    <property type="entry name" value="FUR"/>
    <property type="match status" value="1"/>
</dbReference>
<feature type="binding site" evidence="7">
    <location>
        <position position="89"/>
    </location>
    <ligand>
        <name>Zn(2+)</name>
        <dbReference type="ChEBI" id="CHEBI:29105"/>
    </ligand>
</feature>
<dbReference type="CDD" id="cd07153">
    <property type="entry name" value="Fur_like"/>
    <property type="match status" value="1"/>
</dbReference>
<evidence type="ECO:0000256" key="2">
    <source>
        <dbReference type="ARBA" id="ARBA00022491"/>
    </source>
</evidence>
<dbReference type="PANTHER" id="PTHR33202:SF7">
    <property type="entry name" value="FERRIC UPTAKE REGULATION PROTEIN"/>
    <property type="match status" value="1"/>
</dbReference>
<gene>
    <name evidence="9" type="ORF">Q3M24_21140</name>
</gene>
<dbReference type="InterPro" id="IPR036390">
    <property type="entry name" value="WH_DNA-bd_sf"/>
</dbReference>
<dbReference type="GO" id="GO:0045892">
    <property type="term" value="P:negative regulation of DNA-templated transcription"/>
    <property type="evidence" value="ECO:0007669"/>
    <property type="project" value="TreeGrafter"/>
</dbReference>
<keyword evidence="6" id="KW-0804">Transcription</keyword>
<evidence type="ECO:0000256" key="7">
    <source>
        <dbReference type="PIRSR" id="PIRSR602481-1"/>
    </source>
</evidence>
<dbReference type="InterPro" id="IPR036388">
    <property type="entry name" value="WH-like_DNA-bd_sf"/>
</dbReference>
<dbReference type="GO" id="GO:0008270">
    <property type="term" value="F:zinc ion binding"/>
    <property type="evidence" value="ECO:0007669"/>
    <property type="project" value="TreeGrafter"/>
</dbReference>
<feature type="binding site" evidence="7">
    <location>
        <position position="126"/>
    </location>
    <ligand>
        <name>Zn(2+)</name>
        <dbReference type="ChEBI" id="CHEBI:29105"/>
    </ligand>
</feature>
<dbReference type="KEGG" id="eaj:Q3M24_21140"/>
<evidence type="ECO:0000256" key="3">
    <source>
        <dbReference type="ARBA" id="ARBA00022833"/>
    </source>
</evidence>
<keyword evidence="2" id="KW-0678">Repressor</keyword>
<feature type="binding site" evidence="7">
    <location>
        <position position="86"/>
    </location>
    <ligand>
        <name>Zn(2+)</name>
        <dbReference type="ChEBI" id="CHEBI:29105"/>
    </ligand>
</feature>
<comment type="cofactor">
    <cofactor evidence="8">
        <name>Mn(2+)</name>
        <dbReference type="ChEBI" id="CHEBI:29035"/>
    </cofactor>
    <cofactor evidence="8">
        <name>Fe(2+)</name>
        <dbReference type="ChEBI" id="CHEBI:29033"/>
    </cofactor>
    <text evidence="8">Binds 1 Mn(2+) or Fe(2+) ion per subunit.</text>
</comment>
<dbReference type="PANTHER" id="PTHR33202">
    <property type="entry name" value="ZINC UPTAKE REGULATION PROTEIN"/>
    <property type="match status" value="1"/>
</dbReference>
<dbReference type="SUPFAM" id="SSF46785">
    <property type="entry name" value="Winged helix' DNA-binding domain"/>
    <property type="match status" value="1"/>
</dbReference>
<keyword evidence="3 7" id="KW-0862">Zinc</keyword>
<reference evidence="9" key="1">
    <citation type="journal article" date="2024" name="Syst. Appl. Microbiol.">
        <title>First single-strain enrichments of Electrothrix cable bacteria, description of E. aestuarii sp. nov. and E. rattekaaiensis sp. nov., and proposal of a cable bacteria taxonomy following the rules of the SeqCode.</title>
        <authorList>
            <person name="Plum-Jensen L.E."/>
            <person name="Schramm A."/>
            <person name="Marshall I.P.G."/>
        </authorList>
    </citation>
    <scope>NUCLEOTIDE SEQUENCE</scope>
    <source>
        <strain evidence="9">Rat1</strain>
    </source>
</reference>
<dbReference type="GO" id="GO:1900376">
    <property type="term" value="P:regulation of secondary metabolite biosynthetic process"/>
    <property type="evidence" value="ECO:0007669"/>
    <property type="project" value="TreeGrafter"/>
</dbReference>
<feature type="binding site" evidence="8">
    <location>
        <position position="101"/>
    </location>
    <ligand>
        <name>Fe cation</name>
        <dbReference type="ChEBI" id="CHEBI:24875"/>
    </ligand>
</feature>
<comment type="cofactor">
    <cofactor evidence="7">
        <name>Zn(2+)</name>
        <dbReference type="ChEBI" id="CHEBI:29105"/>
    </cofactor>
    <text evidence="7">Binds 1 zinc ion per subunit.</text>
</comment>
<evidence type="ECO:0000256" key="1">
    <source>
        <dbReference type="ARBA" id="ARBA00007957"/>
    </source>
</evidence>
<reference evidence="9" key="2">
    <citation type="submission" date="2024-06" db="EMBL/GenBank/DDBJ databases">
        <authorList>
            <person name="Plum-Jensen L.E."/>
            <person name="Schramm A."/>
            <person name="Marshall I.P.G."/>
        </authorList>
    </citation>
    <scope>NUCLEOTIDE SEQUENCE</scope>
    <source>
        <strain evidence="9">Rat1</strain>
    </source>
</reference>
<organism evidence="9">
    <name type="scientific">Candidatus Electrothrix aestuarii</name>
    <dbReference type="NCBI Taxonomy" id="3062594"/>
    <lineage>
        <taxon>Bacteria</taxon>
        <taxon>Pseudomonadati</taxon>
        <taxon>Thermodesulfobacteriota</taxon>
        <taxon>Desulfobulbia</taxon>
        <taxon>Desulfobulbales</taxon>
        <taxon>Desulfobulbaceae</taxon>
        <taxon>Candidatus Electrothrix</taxon>
    </lineage>
</organism>
<evidence type="ECO:0000256" key="5">
    <source>
        <dbReference type="ARBA" id="ARBA00023125"/>
    </source>
</evidence>
<comment type="similarity">
    <text evidence="1">Belongs to the Fur family.</text>
</comment>
<dbReference type="AlphaFoldDB" id="A0AAU8LUA5"/>
<proteinExistence type="inferred from homology"/>
<dbReference type="InterPro" id="IPR043135">
    <property type="entry name" value="Fur_C"/>
</dbReference>
<sequence length="140" mass="15880">MNAPESMIRLTTQRQILLEELSRVNTHPTACELYEMVRKRLPRIGLGTVYRNLELMADSGMILKLELGGAQKRFDATTDPHYHIRCSVCGKMEDISIDVQERITQNATEQTSYHILGHSIEFTGECPACQQEKEKEAEAA</sequence>
<protein>
    <submittedName>
        <fullName evidence="9">Transcriptional repressor</fullName>
    </submittedName>
</protein>
<feature type="binding site" evidence="7">
    <location>
        <position position="129"/>
    </location>
    <ligand>
        <name>Zn(2+)</name>
        <dbReference type="ChEBI" id="CHEBI:29105"/>
    </ligand>
</feature>
<keyword evidence="8" id="KW-0408">Iron</keyword>
<keyword evidence="7" id="KW-0479">Metal-binding</keyword>
<feature type="binding site" evidence="8">
    <location>
        <position position="118"/>
    </location>
    <ligand>
        <name>Fe cation</name>
        <dbReference type="ChEBI" id="CHEBI:24875"/>
    </ligand>
</feature>
<dbReference type="Gene3D" id="3.30.1490.190">
    <property type="match status" value="1"/>
</dbReference>
<evidence type="ECO:0000256" key="8">
    <source>
        <dbReference type="PIRSR" id="PIRSR602481-2"/>
    </source>
</evidence>
<evidence type="ECO:0000256" key="6">
    <source>
        <dbReference type="ARBA" id="ARBA00023163"/>
    </source>
</evidence>
<evidence type="ECO:0000256" key="4">
    <source>
        <dbReference type="ARBA" id="ARBA00023015"/>
    </source>
</evidence>
<name>A0AAU8LUA5_9BACT</name>
<dbReference type="EMBL" id="CP159373">
    <property type="protein sequence ID" value="XCN72766.1"/>
    <property type="molecule type" value="Genomic_DNA"/>
</dbReference>
<dbReference type="GO" id="GO:0003700">
    <property type="term" value="F:DNA-binding transcription factor activity"/>
    <property type="evidence" value="ECO:0007669"/>
    <property type="project" value="InterPro"/>
</dbReference>